<proteinExistence type="predicted"/>
<dbReference type="PATRIC" id="fig|1227492.4.peg.1888"/>
<evidence type="ECO:0000313" key="3">
    <source>
        <dbReference type="EMBL" id="ELY99735.1"/>
    </source>
</evidence>
<evidence type="ECO:0000313" key="4">
    <source>
        <dbReference type="Proteomes" id="UP000011693"/>
    </source>
</evidence>
<protein>
    <submittedName>
        <fullName evidence="3">Uncharacterized protein</fullName>
    </submittedName>
</protein>
<evidence type="ECO:0000256" key="2">
    <source>
        <dbReference type="SAM" id="Phobius"/>
    </source>
</evidence>
<sequence length="54" mass="6102">MLEFLLFIIVLVVGGVLLFLPTLAMSWWQSERQNDSRSTDGNEDTDEGNDKNGE</sequence>
<keyword evidence="2" id="KW-1133">Transmembrane helix</keyword>
<dbReference type="Proteomes" id="UP000011693">
    <property type="component" value="Unassembled WGS sequence"/>
</dbReference>
<organism evidence="3 4">
    <name type="scientific">Natrialba chahannaoensis JCM 10990</name>
    <dbReference type="NCBI Taxonomy" id="1227492"/>
    <lineage>
        <taxon>Archaea</taxon>
        <taxon>Methanobacteriati</taxon>
        <taxon>Methanobacteriota</taxon>
        <taxon>Stenosarchaea group</taxon>
        <taxon>Halobacteria</taxon>
        <taxon>Halobacteriales</taxon>
        <taxon>Natrialbaceae</taxon>
        <taxon>Natrialba</taxon>
    </lineage>
</organism>
<dbReference type="STRING" id="1227492.C482_09627"/>
<gene>
    <name evidence="3" type="ORF">C482_09627</name>
</gene>
<feature type="region of interest" description="Disordered" evidence="1">
    <location>
        <begin position="30"/>
        <end position="54"/>
    </location>
</feature>
<keyword evidence="2" id="KW-0812">Transmembrane</keyword>
<keyword evidence="2" id="KW-0472">Membrane</keyword>
<dbReference type="EMBL" id="AOIN01000056">
    <property type="protein sequence ID" value="ELY99735.1"/>
    <property type="molecule type" value="Genomic_DNA"/>
</dbReference>
<dbReference type="RefSeq" id="WP_006167336.1">
    <property type="nucleotide sequence ID" value="NZ_AOIN01000056.1"/>
</dbReference>
<comment type="caution">
    <text evidence="3">The sequence shown here is derived from an EMBL/GenBank/DDBJ whole genome shotgun (WGS) entry which is preliminary data.</text>
</comment>
<reference evidence="3 4" key="1">
    <citation type="journal article" date="2014" name="PLoS Genet.">
        <title>Phylogenetically driven sequencing of extremely halophilic archaea reveals strategies for static and dynamic osmo-response.</title>
        <authorList>
            <person name="Becker E.A."/>
            <person name="Seitzer P.M."/>
            <person name="Tritt A."/>
            <person name="Larsen D."/>
            <person name="Krusor M."/>
            <person name="Yao A.I."/>
            <person name="Wu D."/>
            <person name="Madern D."/>
            <person name="Eisen J.A."/>
            <person name="Darling A.E."/>
            <person name="Facciotti M.T."/>
        </authorList>
    </citation>
    <scope>NUCLEOTIDE SEQUENCE [LARGE SCALE GENOMIC DNA]</scope>
    <source>
        <strain evidence="3 4">JCM 10990</strain>
    </source>
</reference>
<dbReference type="AlphaFoldDB" id="M0ALY8"/>
<feature type="transmembrane region" description="Helical" evidence="2">
    <location>
        <begin position="6"/>
        <end position="28"/>
    </location>
</feature>
<keyword evidence="4" id="KW-1185">Reference proteome</keyword>
<name>M0ALY8_9EURY</name>
<accession>M0ALY8</accession>
<evidence type="ECO:0000256" key="1">
    <source>
        <dbReference type="SAM" id="MobiDB-lite"/>
    </source>
</evidence>